<keyword evidence="4" id="KW-1185">Reference proteome</keyword>
<dbReference type="GO" id="GO:0005829">
    <property type="term" value="C:cytosol"/>
    <property type="evidence" value="ECO:0007669"/>
    <property type="project" value="TreeGrafter"/>
</dbReference>
<sequence length="195" mass="21637">MVNCIAVFCGASKGASDSYIENAKKFGKELAQQKITLVYGGSSVGMMGALAESVLEEGGKVIGVMPDFLDKREVTHKKLSELIIVKSMHERKAKMSDLADGFIALPGGPGTLEEFFEMFTWAQVGLHQKPLGLLNINHYYDPLIALFNHMADEQFLLEKYRKMALVDEEAGALIKKLQQYQPPALKTYMNESKSE</sequence>
<reference evidence="3 4" key="1">
    <citation type="submission" date="2020-08" db="EMBL/GenBank/DDBJ databases">
        <title>Genomic Encyclopedia of Type Strains, Phase IV (KMG-IV): sequencing the most valuable type-strain genomes for metagenomic binning, comparative biology and taxonomic classification.</title>
        <authorList>
            <person name="Goeker M."/>
        </authorList>
    </citation>
    <scope>NUCLEOTIDE SEQUENCE [LARGE SCALE GENOMIC DNA]</scope>
    <source>
        <strain evidence="3 4">DSM 5391</strain>
    </source>
</reference>
<dbReference type="PANTHER" id="PTHR31223">
    <property type="entry name" value="LOG FAMILY PROTEIN YJL055W"/>
    <property type="match status" value="1"/>
</dbReference>
<proteinExistence type="inferred from homology"/>
<dbReference type="SUPFAM" id="SSF102405">
    <property type="entry name" value="MCP/YpsA-like"/>
    <property type="match status" value="1"/>
</dbReference>
<dbReference type="GO" id="GO:0009691">
    <property type="term" value="P:cytokinin biosynthetic process"/>
    <property type="evidence" value="ECO:0007669"/>
    <property type="project" value="UniProtKB-UniRule"/>
</dbReference>
<dbReference type="InterPro" id="IPR031100">
    <property type="entry name" value="LOG_fam"/>
</dbReference>
<dbReference type="Gene3D" id="3.40.50.450">
    <property type="match status" value="1"/>
</dbReference>
<dbReference type="NCBIfam" id="TIGR00730">
    <property type="entry name" value="Rossman fold protein, TIGR00730 family"/>
    <property type="match status" value="1"/>
</dbReference>
<dbReference type="Pfam" id="PF03641">
    <property type="entry name" value="Lysine_decarbox"/>
    <property type="match status" value="1"/>
</dbReference>
<keyword evidence="2" id="KW-0378">Hydrolase</keyword>
<comment type="similarity">
    <text evidence="1 2">Belongs to the LOG family.</text>
</comment>
<protein>
    <recommendedName>
        <fullName evidence="2">Cytokinin riboside 5'-monophosphate phosphoribohydrolase</fullName>
        <ecNumber evidence="2">3.2.2.n1</ecNumber>
    </recommendedName>
</protein>
<dbReference type="EMBL" id="JACHGK010000010">
    <property type="protein sequence ID" value="MBB6446342.1"/>
    <property type="molecule type" value="Genomic_DNA"/>
</dbReference>
<keyword evidence="2" id="KW-0203">Cytokinin biosynthesis</keyword>
<dbReference type="Proteomes" id="UP000531594">
    <property type="component" value="Unassembled WGS sequence"/>
</dbReference>
<dbReference type="GO" id="GO:0016799">
    <property type="term" value="F:hydrolase activity, hydrolyzing N-glycosyl compounds"/>
    <property type="evidence" value="ECO:0007669"/>
    <property type="project" value="TreeGrafter"/>
</dbReference>
<organism evidence="3 4">
    <name type="scientific">Bacillus benzoevorans</name>
    <dbReference type="NCBI Taxonomy" id="1456"/>
    <lineage>
        <taxon>Bacteria</taxon>
        <taxon>Bacillati</taxon>
        <taxon>Bacillota</taxon>
        <taxon>Bacilli</taxon>
        <taxon>Bacillales</taxon>
        <taxon>Bacillaceae</taxon>
        <taxon>Bacillus</taxon>
    </lineage>
</organism>
<dbReference type="AlphaFoldDB" id="A0A7X0HUV5"/>
<gene>
    <name evidence="3" type="ORF">HNR53_002999</name>
</gene>
<evidence type="ECO:0000256" key="2">
    <source>
        <dbReference type="RuleBase" id="RU363015"/>
    </source>
</evidence>
<name>A0A7X0HUV5_9BACI</name>
<dbReference type="PANTHER" id="PTHR31223:SF70">
    <property type="entry name" value="LOG FAMILY PROTEIN YJL055W"/>
    <property type="match status" value="1"/>
</dbReference>
<evidence type="ECO:0000256" key="1">
    <source>
        <dbReference type="ARBA" id="ARBA00006763"/>
    </source>
</evidence>
<accession>A0A7X0HUV5</accession>
<dbReference type="EC" id="3.2.2.n1" evidence="2"/>
<dbReference type="InterPro" id="IPR005269">
    <property type="entry name" value="LOG"/>
</dbReference>
<comment type="caution">
    <text evidence="3">The sequence shown here is derived from an EMBL/GenBank/DDBJ whole genome shotgun (WGS) entry which is preliminary data.</text>
</comment>
<evidence type="ECO:0000313" key="3">
    <source>
        <dbReference type="EMBL" id="MBB6446342.1"/>
    </source>
</evidence>
<evidence type="ECO:0000313" key="4">
    <source>
        <dbReference type="Proteomes" id="UP000531594"/>
    </source>
</evidence>